<organism evidence="1 2">
    <name type="scientific">Microbotryum silenes-dioicae</name>
    <dbReference type="NCBI Taxonomy" id="796604"/>
    <lineage>
        <taxon>Eukaryota</taxon>
        <taxon>Fungi</taxon>
        <taxon>Dikarya</taxon>
        <taxon>Basidiomycota</taxon>
        <taxon>Pucciniomycotina</taxon>
        <taxon>Microbotryomycetes</taxon>
        <taxon>Microbotryales</taxon>
        <taxon>Microbotryaceae</taxon>
        <taxon>Microbotryum</taxon>
    </lineage>
</organism>
<sequence length="68" mass="7535">MSLGERMAEKWMSSMAERGIEQIVSSVIGVRMCASALGSGSRRMSPLRSSYHDASSMFDRLFEKDNGD</sequence>
<name>A0A2X0MK16_9BASI</name>
<evidence type="ECO:0000313" key="1">
    <source>
        <dbReference type="EMBL" id="SGY99122.1"/>
    </source>
</evidence>
<evidence type="ECO:0000313" key="2">
    <source>
        <dbReference type="Proteomes" id="UP000249464"/>
    </source>
</evidence>
<dbReference type="Proteomes" id="UP000249464">
    <property type="component" value="Unassembled WGS sequence"/>
</dbReference>
<keyword evidence="2" id="KW-1185">Reference proteome</keyword>
<accession>A0A2X0MK16</accession>
<gene>
    <name evidence="1" type="primary">BQ5605_C034g11268</name>
    <name evidence="1" type="ORF">BQ5605_C034G11268</name>
</gene>
<dbReference type="EMBL" id="FQNC01000065">
    <property type="protein sequence ID" value="SGY99122.1"/>
    <property type="molecule type" value="Genomic_DNA"/>
</dbReference>
<proteinExistence type="predicted"/>
<reference evidence="1 2" key="1">
    <citation type="submission" date="2016-11" db="EMBL/GenBank/DDBJ databases">
        <authorList>
            <person name="Jaros S."/>
            <person name="Januszkiewicz K."/>
            <person name="Wedrychowicz H."/>
        </authorList>
    </citation>
    <scope>NUCLEOTIDE SEQUENCE [LARGE SCALE GENOMIC DNA]</scope>
</reference>
<dbReference type="AlphaFoldDB" id="A0A2X0MK16"/>
<protein>
    <submittedName>
        <fullName evidence="1">BQ5605_C034g11268 protein</fullName>
    </submittedName>
</protein>